<dbReference type="InterPro" id="IPR012730">
    <property type="entry name" value="Mopterin_Synthase_Sase_MoeB"/>
</dbReference>
<dbReference type="GO" id="GO:0004792">
    <property type="term" value="F:thiosulfate-cyanide sulfurtransferase activity"/>
    <property type="evidence" value="ECO:0007669"/>
    <property type="project" value="EnsemblFungi"/>
</dbReference>
<keyword evidence="6 18" id="KW-0500">Molybdenum</keyword>
<keyword evidence="11" id="KW-0547">Nucleotide-binding</keyword>
<evidence type="ECO:0000256" key="9">
    <source>
        <dbReference type="ARBA" id="ARBA00022695"/>
    </source>
</evidence>
<dbReference type="FunFam" id="3.40.50.720:FF:000033">
    <property type="entry name" value="Adenylyltransferase and sulfurtransferase MOCS3"/>
    <property type="match status" value="1"/>
</dbReference>
<dbReference type="GO" id="GO:0034599">
    <property type="term" value="P:cellular response to oxidative stress"/>
    <property type="evidence" value="ECO:0007669"/>
    <property type="project" value="EnsemblFungi"/>
</dbReference>
<protein>
    <submittedName>
        <fullName evidence="20">Molybdopterin molybdenumtransferase</fullName>
    </submittedName>
</protein>
<gene>
    <name evidence="20" type="ORF">BBAD15_g99</name>
</gene>
<comment type="function">
    <text evidence="18">Catalyzes two steps in the biosynthesis of the molybdenum cofactor. In the first step, molybdopterin is adenylated. Subsequently, molybdate is inserted into adenylated molybdopterin and AMP is released.</text>
</comment>
<feature type="domain" description="MoaB/Mog" evidence="19">
    <location>
        <begin position="124"/>
        <end position="261"/>
    </location>
</feature>
<evidence type="ECO:0000313" key="21">
    <source>
        <dbReference type="Proteomes" id="UP000030106"/>
    </source>
</evidence>
<comment type="catalytic activity">
    <reaction evidence="17">
        <text>adenylyl-molybdopterin + molybdate = Mo-molybdopterin + AMP + H(+)</text>
        <dbReference type="Rhea" id="RHEA:35047"/>
        <dbReference type="ChEBI" id="CHEBI:15378"/>
        <dbReference type="ChEBI" id="CHEBI:36264"/>
        <dbReference type="ChEBI" id="CHEBI:62727"/>
        <dbReference type="ChEBI" id="CHEBI:71302"/>
        <dbReference type="ChEBI" id="CHEBI:456215"/>
        <dbReference type="EC" id="2.10.1.1"/>
    </reaction>
</comment>
<dbReference type="AlphaFoldDB" id="A0A0A2W224"/>
<dbReference type="FunFam" id="2.170.190.11:FF:000001">
    <property type="entry name" value="Molybdopterin molybdenumtransferase"/>
    <property type="match status" value="1"/>
</dbReference>
<dbReference type="GO" id="GO:0006777">
    <property type="term" value="P:Mo-molybdopterin cofactor biosynthetic process"/>
    <property type="evidence" value="ECO:0007669"/>
    <property type="project" value="UniProtKB-UniRule"/>
</dbReference>
<comment type="caution">
    <text evidence="20">The sequence shown here is derived from an EMBL/GenBank/DDBJ whole genome shotgun (WGS) entry which is preliminary data.</text>
</comment>
<dbReference type="NCBIfam" id="NF007960">
    <property type="entry name" value="PRK10680.1"/>
    <property type="match status" value="1"/>
</dbReference>
<evidence type="ECO:0000256" key="4">
    <source>
        <dbReference type="ARBA" id="ARBA00007589"/>
    </source>
</evidence>
<dbReference type="GO" id="GO:2000220">
    <property type="term" value="P:regulation of pseudohyphal growth"/>
    <property type="evidence" value="ECO:0007669"/>
    <property type="project" value="EnsemblFungi"/>
</dbReference>
<dbReference type="GO" id="GO:0005829">
    <property type="term" value="C:cytosol"/>
    <property type="evidence" value="ECO:0007669"/>
    <property type="project" value="UniProtKB-SubCell"/>
</dbReference>
<dbReference type="Gene3D" id="3.40.980.10">
    <property type="entry name" value="MoaB/Mog-like domain"/>
    <property type="match status" value="1"/>
</dbReference>
<evidence type="ECO:0000256" key="10">
    <source>
        <dbReference type="ARBA" id="ARBA00022723"/>
    </source>
</evidence>
<dbReference type="InterPro" id="IPR005110">
    <property type="entry name" value="MoeA_linker/N"/>
</dbReference>
<dbReference type="GO" id="GO:0005524">
    <property type="term" value="F:ATP binding"/>
    <property type="evidence" value="ECO:0007669"/>
    <property type="project" value="UniProtKB-UniRule"/>
</dbReference>
<dbReference type="EMBL" id="ANFO01000010">
    <property type="protein sequence ID" value="KGQ13963.1"/>
    <property type="molecule type" value="Genomic_DNA"/>
</dbReference>
<evidence type="ECO:0000256" key="5">
    <source>
        <dbReference type="ARBA" id="ARBA00008339"/>
    </source>
</evidence>
<dbReference type="PROSITE" id="PS01079">
    <property type="entry name" value="MOCF_BIOSYNTHESIS_2"/>
    <property type="match status" value="1"/>
</dbReference>
<keyword evidence="10 18" id="KW-0479">Metal-binding</keyword>
<dbReference type="InterPro" id="IPR008284">
    <property type="entry name" value="MoCF_biosynth_CS"/>
</dbReference>
<dbReference type="GO" id="GO:0061599">
    <property type="term" value="F:molybdopterin molybdotransferase activity"/>
    <property type="evidence" value="ECO:0007669"/>
    <property type="project" value="UniProtKB-UniRule"/>
</dbReference>
<comment type="pathway">
    <text evidence="3 18">Cofactor biosynthesis; molybdopterin biosynthesis.</text>
</comment>
<dbReference type="PANTHER" id="PTHR10192">
    <property type="entry name" value="MOLYBDOPTERIN BIOSYNTHESIS PROTEIN"/>
    <property type="match status" value="1"/>
</dbReference>
<evidence type="ECO:0000256" key="6">
    <source>
        <dbReference type="ARBA" id="ARBA00022505"/>
    </source>
</evidence>
<dbReference type="SUPFAM" id="SSF63867">
    <property type="entry name" value="MoeA C-terminal domain-like"/>
    <property type="match status" value="1"/>
</dbReference>
<dbReference type="GO" id="GO:0032447">
    <property type="term" value="P:protein urmylation"/>
    <property type="evidence" value="ECO:0007669"/>
    <property type="project" value="EnsemblFungi"/>
</dbReference>
<dbReference type="GO" id="GO:0002143">
    <property type="term" value="P:tRNA wobble position uridine thiolation"/>
    <property type="evidence" value="ECO:0007669"/>
    <property type="project" value="EnsemblFungi"/>
</dbReference>
<evidence type="ECO:0000256" key="11">
    <source>
        <dbReference type="ARBA" id="ARBA00022741"/>
    </source>
</evidence>
<dbReference type="InterPro" id="IPR036688">
    <property type="entry name" value="MoeA_C_domain_IV_sf"/>
</dbReference>
<dbReference type="Pfam" id="PF03454">
    <property type="entry name" value="MoeA_C"/>
    <property type="match status" value="1"/>
</dbReference>
<keyword evidence="13" id="KW-0067">ATP-binding</keyword>
<dbReference type="Proteomes" id="UP000030106">
    <property type="component" value="Unassembled WGS sequence"/>
</dbReference>
<accession>A0A0A2W224</accession>
<evidence type="ECO:0000256" key="12">
    <source>
        <dbReference type="ARBA" id="ARBA00022786"/>
    </source>
</evidence>
<evidence type="ECO:0000256" key="17">
    <source>
        <dbReference type="ARBA" id="ARBA00047317"/>
    </source>
</evidence>
<proteinExistence type="inferred from homology"/>
<dbReference type="InterPro" id="IPR035985">
    <property type="entry name" value="Ubiquitin-activating_enz"/>
</dbReference>
<dbReference type="CDD" id="cd00887">
    <property type="entry name" value="MoeA"/>
    <property type="match status" value="1"/>
</dbReference>
<evidence type="ECO:0000256" key="8">
    <source>
        <dbReference type="ARBA" id="ARBA00022694"/>
    </source>
</evidence>
<comment type="cofactor">
    <cofactor evidence="1 18">
        <name>Mg(2+)</name>
        <dbReference type="ChEBI" id="CHEBI:18420"/>
    </cofactor>
</comment>
<dbReference type="NCBIfam" id="TIGR00177">
    <property type="entry name" value="molyb_syn"/>
    <property type="match status" value="1"/>
</dbReference>
<dbReference type="HOGENOM" id="CLU_463781_0_0_1"/>
<dbReference type="STRING" id="1245745.A0A0A2W224"/>
<evidence type="ECO:0000256" key="15">
    <source>
        <dbReference type="ARBA" id="ARBA00023150"/>
    </source>
</evidence>
<dbReference type="InterPro" id="IPR000594">
    <property type="entry name" value="ThiF_NAD_FAD-bd"/>
</dbReference>
<evidence type="ECO:0000256" key="2">
    <source>
        <dbReference type="ARBA" id="ARBA00004514"/>
    </source>
</evidence>
<comment type="similarity">
    <text evidence="4">In the N-terminal section; belongs to the MoaB/Mog family.</text>
</comment>
<name>A0A0A2W224_BEABA</name>
<dbReference type="Gene3D" id="3.90.105.10">
    <property type="entry name" value="Molybdopterin biosynthesis moea protein, domain 2"/>
    <property type="match status" value="1"/>
</dbReference>
<reference evidence="20 21" key="1">
    <citation type="submission" date="2012-10" db="EMBL/GenBank/DDBJ databases">
        <title>Genome sequencing and analysis of entomopathogenic fungi Beauveria bassiana D1-5.</title>
        <authorList>
            <person name="Li Q."/>
            <person name="Wang L."/>
            <person name="Zhang Z."/>
            <person name="Wang Q."/>
            <person name="Ren J."/>
            <person name="Wang M."/>
            <person name="Xu W."/>
            <person name="Wang J."/>
            <person name="Lu Y."/>
            <person name="Du Q."/>
            <person name="Sun Z."/>
        </authorList>
    </citation>
    <scope>NUCLEOTIDE SEQUENCE [LARGE SCALE GENOMIC DNA]</scope>
    <source>
        <strain evidence="20 21">D1-5</strain>
    </source>
</reference>
<dbReference type="CDD" id="cd00757">
    <property type="entry name" value="ThiF_MoeB_HesA_family"/>
    <property type="match status" value="1"/>
</dbReference>
<dbReference type="InterPro" id="IPR038987">
    <property type="entry name" value="MoeA-like"/>
</dbReference>
<dbReference type="UniPathway" id="UPA00344"/>
<dbReference type="Pfam" id="PF00994">
    <property type="entry name" value="MoCF_biosynth"/>
    <property type="match status" value="1"/>
</dbReference>
<evidence type="ECO:0000256" key="16">
    <source>
        <dbReference type="ARBA" id="ARBA00023268"/>
    </source>
</evidence>
<evidence type="ECO:0000259" key="19">
    <source>
        <dbReference type="SMART" id="SM00852"/>
    </source>
</evidence>
<dbReference type="SMART" id="SM00852">
    <property type="entry name" value="MoCF_biosynth"/>
    <property type="match status" value="1"/>
</dbReference>
<dbReference type="InterPro" id="IPR036135">
    <property type="entry name" value="MoeA_linker/N_sf"/>
</dbReference>
<dbReference type="PANTHER" id="PTHR10192:SF5">
    <property type="entry name" value="GEPHYRIN"/>
    <property type="match status" value="1"/>
</dbReference>
<keyword evidence="7 18" id="KW-0808">Transferase</keyword>
<dbReference type="SUPFAM" id="SSF63882">
    <property type="entry name" value="MoeA N-terminal region -like"/>
    <property type="match status" value="1"/>
</dbReference>
<comment type="subcellular location">
    <subcellularLocation>
        <location evidence="2">Cytoplasm</location>
        <location evidence="2">Cytosol</location>
    </subcellularLocation>
</comment>
<dbReference type="SUPFAM" id="SSF53218">
    <property type="entry name" value="Molybdenum cofactor biosynthesis proteins"/>
    <property type="match status" value="1"/>
</dbReference>
<dbReference type="SUPFAM" id="SSF69572">
    <property type="entry name" value="Activating enzymes of the ubiquitin-like proteins"/>
    <property type="match status" value="1"/>
</dbReference>
<organism evidence="20 21">
    <name type="scientific">Beauveria bassiana D1-5</name>
    <dbReference type="NCBI Taxonomy" id="1245745"/>
    <lineage>
        <taxon>Eukaryota</taxon>
        <taxon>Fungi</taxon>
        <taxon>Dikarya</taxon>
        <taxon>Ascomycota</taxon>
        <taxon>Pezizomycotina</taxon>
        <taxon>Sordariomycetes</taxon>
        <taxon>Hypocreomycetidae</taxon>
        <taxon>Hypocreales</taxon>
        <taxon>Cordycipitaceae</taxon>
        <taxon>Beauveria</taxon>
    </lineage>
</organism>
<dbReference type="InterPro" id="IPR036425">
    <property type="entry name" value="MoaB/Mog-like_dom_sf"/>
</dbReference>
<evidence type="ECO:0000256" key="14">
    <source>
        <dbReference type="ARBA" id="ARBA00022842"/>
    </source>
</evidence>
<sequence length="588" mass="63676">MDGYAVRLADIKAGGALPVAGKAFAGQPFSDEWPAGTCVRIMTGAPIPVGAEAVVMQEETEVTESGVRFNASVKNGQNIRRRGEDIHQGASVLAAGVQLTAAELPLIASLGIPDVKVYRKVRAAVFSTGDELQLPGQPLAEGQIYDTNRLAVHIMLDKLGCEVIDLGIVRDDQDALRAVFNEADSRADVVISSGGVSVGEADYTKQILEELGEVGFWKLAIKPGKPFAFGRLKNSWFCGLPGNPVSAALTFYQLVQPLLAKLSGQLGSPLPPRMRVRTVGKLKKSPGRLDFQRGILRRNEQGDLEVLSTGHQGSHIFSSFSQANCFVVLERERGDVEAGEWVELSDEEMLRYNRQIVLRGFDFEGQEKLKASRALIVGLGGLGCAAAQYLAAAGVGHLTLLDFDTVSRSNLQRQTLHRDATLGKPKVDSARDALAAINPHIQIETVNALLEEPQLDELVAKHDAVLDCTDNVTIRNQLNRCCHRHRTPLVSGAAIRMEGQISVFTYQANEPCYRCLSRLFGESTLSCVEAGVMAPLVGIIGSLEAMEAIKLLANYGTPARGKIVLYDAMTCQFREMKLARNPQCEVCG</sequence>
<keyword evidence="16" id="KW-0511">Multifunctional enzyme</keyword>
<dbReference type="Pfam" id="PF03453">
    <property type="entry name" value="MoeA_N"/>
    <property type="match status" value="1"/>
</dbReference>
<evidence type="ECO:0000256" key="13">
    <source>
        <dbReference type="ARBA" id="ARBA00022840"/>
    </source>
</evidence>
<keyword evidence="12" id="KW-0833">Ubl conjugation pathway</keyword>
<dbReference type="GO" id="GO:0007114">
    <property type="term" value="P:cell budding"/>
    <property type="evidence" value="ECO:0007669"/>
    <property type="project" value="EnsemblFungi"/>
</dbReference>
<dbReference type="InterPro" id="IPR005111">
    <property type="entry name" value="MoeA_C_domain_IV"/>
</dbReference>
<dbReference type="GO" id="GO:0042802">
    <property type="term" value="F:identical protein binding"/>
    <property type="evidence" value="ECO:0007669"/>
    <property type="project" value="EnsemblFungi"/>
</dbReference>
<dbReference type="GO" id="GO:0046872">
    <property type="term" value="F:metal ion binding"/>
    <property type="evidence" value="ECO:0007669"/>
    <property type="project" value="UniProtKB-UniRule"/>
</dbReference>
<dbReference type="NCBIfam" id="NF045515">
    <property type="entry name" value="Glp_gephyrin"/>
    <property type="match status" value="1"/>
</dbReference>
<evidence type="ECO:0000256" key="18">
    <source>
        <dbReference type="RuleBase" id="RU365090"/>
    </source>
</evidence>
<evidence type="ECO:0000256" key="7">
    <source>
        <dbReference type="ARBA" id="ARBA00022679"/>
    </source>
</evidence>
<comment type="similarity">
    <text evidence="5">In the C-terminal section; belongs to the MoeA family.</text>
</comment>
<dbReference type="NCBIfam" id="NF004281">
    <property type="entry name" value="PRK05690.1"/>
    <property type="match status" value="1"/>
</dbReference>
<dbReference type="NCBIfam" id="TIGR02355">
    <property type="entry name" value="moeB"/>
    <property type="match status" value="1"/>
</dbReference>
<keyword evidence="15 18" id="KW-0501">Molybdenum cofactor biosynthesis</keyword>
<dbReference type="GO" id="GO:0001403">
    <property type="term" value="P:invasive growth in response to glucose limitation"/>
    <property type="evidence" value="ECO:0007669"/>
    <property type="project" value="EnsemblFungi"/>
</dbReference>
<dbReference type="FunFam" id="2.40.340.10:FF:000003">
    <property type="entry name" value="Molybdopterin molybdenumtransferase"/>
    <property type="match status" value="1"/>
</dbReference>
<dbReference type="InterPro" id="IPR001453">
    <property type="entry name" value="MoaB/Mog_dom"/>
</dbReference>
<dbReference type="Gene3D" id="3.40.50.720">
    <property type="entry name" value="NAD(P)-binding Rossmann-like Domain"/>
    <property type="match status" value="1"/>
</dbReference>
<keyword evidence="8" id="KW-0819">tRNA processing</keyword>
<comment type="similarity">
    <text evidence="18">Belongs to the MoeA family.</text>
</comment>
<dbReference type="GO" id="GO:0042292">
    <property type="term" value="F:URM1 activating enzyme activity"/>
    <property type="evidence" value="ECO:0007669"/>
    <property type="project" value="EnsemblFungi"/>
</dbReference>
<comment type="catalytic activity">
    <reaction evidence="18">
        <text>molybdopterin + ATP + H(+) = adenylyl-molybdopterin + diphosphate</text>
        <dbReference type="Rhea" id="RHEA:31331"/>
        <dbReference type="ChEBI" id="CHEBI:15378"/>
        <dbReference type="ChEBI" id="CHEBI:30616"/>
        <dbReference type="ChEBI" id="CHEBI:33019"/>
        <dbReference type="ChEBI" id="CHEBI:58698"/>
        <dbReference type="ChEBI" id="CHEBI:62727"/>
    </reaction>
</comment>
<dbReference type="Gene3D" id="2.170.190.11">
    <property type="entry name" value="Molybdopterin biosynthesis moea protein, domain 3"/>
    <property type="match status" value="1"/>
</dbReference>
<dbReference type="Gene3D" id="2.40.340.10">
    <property type="entry name" value="MoeA, C-terminal, domain IV"/>
    <property type="match status" value="1"/>
</dbReference>
<dbReference type="GO" id="GO:0061598">
    <property type="term" value="F:molybdopterin adenylyltransferase activity"/>
    <property type="evidence" value="ECO:0007669"/>
    <property type="project" value="UniProtKB-UniRule"/>
</dbReference>
<keyword evidence="9" id="KW-0548">Nucleotidyltransferase</keyword>
<evidence type="ECO:0000256" key="3">
    <source>
        <dbReference type="ARBA" id="ARBA00005046"/>
    </source>
</evidence>
<evidence type="ECO:0000313" key="20">
    <source>
        <dbReference type="EMBL" id="KGQ13963.1"/>
    </source>
</evidence>
<dbReference type="FunFam" id="3.40.980.10:FF:000004">
    <property type="entry name" value="Molybdopterin molybdenumtransferase"/>
    <property type="match status" value="1"/>
</dbReference>
<evidence type="ECO:0000256" key="1">
    <source>
        <dbReference type="ARBA" id="ARBA00001946"/>
    </source>
</evidence>
<keyword evidence="14 18" id="KW-0460">Magnesium</keyword>
<dbReference type="Pfam" id="PF00899">
    <property type="entry name" value="ThiF"/>
    <property type="match status" value="1"/>
</dbReference>